<gene>
    <name evidence="2" type="ORF">HaLaN_24022</name>
</gene>
<dbReference type="GO" id="GO:0005737">
    <property type="term" value="C:cytoplasm"/>
    <property type="evidence" value="ECO:0007669"/>
    <property type="project" value="TreeGrafter"/>
</dbReference>
<comment type="caution">
    <text evidence="2">The sequence shown here is derived from an EMBL/GenBank/DDBJ whole genome shotgun (WGS) entry which is preliminary data.</text>
</comment>
<dbReference type="GO" id="GO:0006364">
    <property type="term" value="P:rRNA processing"/>
    <property type="evidence" value="ECO:0007669"/>
    <property type="project" value="TreeGrafter"/>
</dbReference>
<dbReference type="PANTHER" id="PTHR12821">
    <property type="entry name" value="BYSTIN"/>
    <property type="match status" value="1"/>
</dbReference>
<dbReference type="GO" id="GO:0005730">
    <property type="term" value="C:nucleolus"/>
    <property type="evidence" value="ECO:0007669"/>
    <property type="project" value="TreeGrafter"/>
</dbReference>
<dbReference type="EMBL" id="BLLF01002973">
    <property type="protein sequence ID" value="GFH25965.1"/>
    <property type="molecule type" value="Genomic_DNA"/>
</dbReference>
<reference evidence="2 3" key="1">
    <citation type="submission" date="2020-02" db="EMBL/GenBank/DDBJ databases">
        <title>Draft genome sequence of Haematococcus lacustris strain NIES-144.</title>
        <authorList>
            <person name="Morimoto D."/>
            <person name="Nakagawa S."/>
            <person name="Yoshida T."/>
            <person name="Sawayama S."/>
        </authorList>
    </citation>
    <scope>NUCLEOTIDE SEQUENCE [LARGE SCALE GENOMIC DNA]</scope>
    <source>
        <strain evidence="2 3">NIES-144</strain>
    </source>
</reference>
<proteinExistence type="inferred from homology"/>
<dbReference type="GO" id="GO:0030688">
    <property type="term" value="C:preribosome, small subunit precursor"/>
    <property type="evidence" value="ECO:0007669"/>
    <property type="project" value="TreeGrafter"/>
</dbReference>
<accession>A0A699ZVK1</accession>
<name>A0A699ZVK1_HAELA</name>
<dbReference type="AlphaFoldDB" id="A0A699ZVK1"/>
<protein>
    <recommendedName>
        <fullName evidence="4">Bystin</fullName>
    </recommendedName>
</protein>
<comment type="similarity">
    <text evidence="1">Belongs to the bystin family.</text>
</comment>
<dbReference type="InterPro" id="IPR007955">
    <property type="entry name" value="Bystin"/>
</dbReference>
<dbReference type="Pfam" id="PF05291">
    <property type="entry name" value="Bystin"/>
    <property type="match status" value="1"/>
</dbReference>
<evidence type="ECO:0008006" key="4">
    <source>
        <dbReference type="Google" id="ProtNLM"/>
    </source>
</evidence>
<evidence type="ECO:0000256" key="1">
    <source>
        <dbReference type="ARBA" id="ARBA00007114"/>
    </source>
</evidence>
<dbReference type="PANTHER" id="PTHR12821:SF0">
    <property type="entry name" value="BYSTIN"/>
    <property type="match status" value="1"/>
</dbReference>
<organism evidence="2 3">
    <name type="scientific">Haematococcus lacustris</name>
    <name type="common">Green alga</name>
    <name type="synonym">Haematococcus pluvialis</name>
    <dbReference type="NCBI Taxonomy" id="44745"/>
    <lineage>
        <taxon>Eukaryota</taxon>
        <taxon>Viridiplantae</taxon>
        <taxon>Chlorophyta</taxon>
        <taxon>core chlorophytes</taxon>
        <taxon>Chlorophyceae</taxon>
        <taxon>CS clade</taxon>
        <taxon>Chlamydomonadales</taxon>
        <taxon>Haematococcaceae</taxon>
        <taxon>Haematococcus</taxon>
    </lineage>
</organism>
<keyword evidence="3" id="KW-1185">Reference proteome</keyword>
<sequence>MAPGAEGYRQSSLGDLVLAKLREQQKDRGLSMLPEEGEEMVPEGLDQKVVEVYRAVGKLLSRYTVGKVPKAFKIVPNLKNWEEVLWLTDPDTWSPHAMYEATKLFVSNLNARLAQRFLALVLLPRVRRDIKEHQKLHFALFMALKKATYKPGAFYKPPRLLLAASGVLAKWWDQQQAVAVS</sequence>
<dbReference type="Proteomes" id="UP000485058">
    <property type="component" value="Unassembled WGS sequence"/>
</dbReference>
<evidence type="ECO:0000313" key="3">
    <source>
        <dbReference type="Proteomes" id="UP000485058"/>
    </source>
</evidence>
<dbReference type="GO" id="GO:0030515">
    <property type="term" value="F:snoRNA binding"/>
    <property type="evidence" value="ECO:0007669"/>
    <property type="project" value="TreeGrafter"/>
</dbReference>
<evidence type="ECO:0000313" key="2">
    <source>
        <dbReference type="EMBL" id="GFH25965.1"/>
    </source>
</evidence>